<keyword evidence="8" id="KW-0653">Protein transport</keyword>
<dbReference type="EMBL" id="QGNW01000002">
    <property type="protein sequence ID" value="RVX22794.1"/>
    <property type="molecule type" value="Genomic_DNA"/>
</dbReference>
<proteinExistence type="inferred from homology"/>
<evidence type="ECO:0000256" key="8">
    <source>
        <dbReference type="ARBA" id="ARBA00022927"/>
    </source>
</evidence>
<dbReference type="InterPro" id="IPR013883">
    <property type="entry name" value="TF_Iwr1_dom"/>
</dbReference>
<evidence type="ECO:0000256" key="9">
    <source>
        <dbReference type="ARBA" id="ARBA00023242"/>
    </source>
</evidence>
<feature type="compositionally biased region" description="Acidic residues" evidence="10">
    <location>
        <begin position="480"/>
        <end position="489"/>
    </location>
</feature>
<evidence type="ECO:0000313" key="13">
    <source>
        <dbReference type="EMBL" id="RVX22794.1"/>
    </source>
</evidence>
<protein>
    <recommendedName>
        <fullName evidence="5">Probable RNA polymerase II nuclear localization protein SLC7A6OS</fullName>
    </recommendedName>
</protein>
<evidence type="ECO:0000256" key="2">
    <source>
        <dbReference type="ARBA" id="ARBA00004123"/>
    </source>
</evidence>
<dbReference type="GO" id="GO:0015031">
    <property type="term" value="P:protein transport"/>
    <property type="evidence" value="ECO:0007669"/>
    <property type="project" value="UniProtKB-KW"/>
</dbReference>
<dbReference type="Pfam" id="PF08574">
    <property type="entry name" value="Iwr1"/>
    <property type="match status" value="1"/>
</dbReference>
<feature type="region of interest" description="Disordered" evidence="10">
    <location>
        <begin position="472"/>
        <end position="578"/>
    </location>
</feature>
<gene>
    <name evidence="13" type="primary">RDM4_1</name>
    <name evidence="13" type="ORF">CK203_008329</name>
</gene>
<organism evidence="13 14">
    <name type="scientific">Vitis vinifera</name>
    <name type="common">Grape</name>
    <dbReference type="NCBI Taxonomy" id="29760"/>
    <lineage>
        <taxon>Eukaryota</taxon>
        <taxon>Viridiplantae</taxon>
        <taxon>Streptophyta</taxon>
        <taxon>Embryophyta</taxon>
        <taxon>Tracheophyta</taxon>
        <taxon>Spermatophyta</taxon>
        <taxon>Magnoliopsida</taxon>
        <taxon>eudicotyledons</taxon>
        <taxon>Gunneridae</taxon>
        <taxon>Pentapetalae</taxon>
        <taxon>rosids</taxon>
        <taxon>Vitales</taxon>
        <taxon>Vitaceae</taxon>
        <taxon>Viteae</taxon>
        <taxon>Vitis</taxon>
    </lineage>
</organism>
<dbReference type="GO" id="GO:0005737">
    <property type="term" value="C:cytoplasm"/>
    <property type="evidence" value="ECO:0007669"/>
    <property type="project" value="UniProtKB-SubCell"/>
</dbReference>
<evidence type="ECO:0000256" key="6">
    <source>
        <dbReference type="ARBA" id="ARBA00022448"/>
    </source>
</evidence>
<comment type="function">
    <text evidence="1">Directs RNA polymerase II nuclear import.</text>
</comment>
<comment type="subcellular location">
    <subcellularLocation>
        <location evidence="3">Cytoplasm</location>
    </subcellularLocation>
    <subcellularLocation>
        <location evidence="2">Nucleus</location>
    </subcellularLocation>
</comment>
<comment type="caution">
    <text evidence="13">The sequence shown here is derived from an EMBL/GenBank/DDBJ whole genome shotgun (WGS) entry which is preliminary data.</text>
</comment>
<evidence type="ECO:0000256" key="10">
    <source>
        <dbReference type="SAM" id="MobiDB-lite"/>
    </source>
</evidence>
<evidence type="ECO:0000313" key="14">
    <source>
        <dbReference type="Proteomes" id="UP000288805"/>
    </source>
</evidence>
<evidence type="ECO:0000256" key="11">
    <source>
        <dbReference type="SAM" id="Phobius"/>
    </source>
</evidence>
<feature type="compositionally biased region" description="Acidic residues" evidence="10">
    <location>
        <begin position="497"/>
        <end position="509"/>
    </location>
</feature>
<dbReference type="Proteomes" id="UP000288805">
    <property type="component" value="Unassembled WGS sequence"/>
</dbReference>
<feature type="compositionally biased region" description="Acidic residues" evidence="10">
    <location>
        <begin position="541"/>
        <end position="570"/>
    </location>
</feature>
<dbReference type="PANTHER" id="PTHR31196">
    <property type="entry name" value="RNA POLYMERASE II NUCLEAR LOCALIZATION PROTEIN SLC7A6OS-RELATED"/>
    <property type="match status" value="1"/>
</dbReference>
<feature type="compositionally biased region" description="Basic and acidic residues" evidence="10">
    <location>
        <begin position="510"/>
        <end position="523"/>
    </location>
</feature>
<name>A0A438KNM0_VITVI</name>
<feature type="domain" description="Transcription factor Iwr1" evidence="12">
    <location>
        <begin position="439"/>
        <end position="501"/>
    </location>
</feature>
<feature type="transmembrane region" description="Helical" evidence="11">
    <location>
        <begin position="413"/>
        <end position="433"/>
    </location>
</feature>
<sequence>MSNLTLGQDLGASYWESFAQLVASDSGKLQLLLTIVVGSSIGFFGLSSRRRRVCEPNMQGNGGVGDFSHASGGRGSWLPKLVGECIAVTIAKAIERKWGRGGFLGGQERNTTSMGEGGVVGSCFNVEDGGVVLGPLGRRQGDRNGGSVGRQGLVKVSAKEAPKVKSPRVACSDVKRDLFLKTERYKALVVEANRPPRSSLLSLGPPSPRCQLLKMMLQDGSLPEHSGKAMRHGFAFPRVLSSSIIVWGCQSWFERNGIKKRTWVRVSGGKKRSSSRSEREIQKLECSVDYNSSPFIAKGKRSGAEILAKNARFEQIWRSRKGKNEAAQDKALHEMCHLYDVIRVDVEETSSQVQEDMSLEDQMILSNYLPLIRDFIPSAAAEIESDIHAYMSKQVVIPTLNVQFFFHPCFQSWFMITCFCSCILVDGFLLCVLQHLLMRYVYDLYAVKDDMNITDEDALNPFPLVQVDEDDEFYAGPPESEFESDDSNAEDNPLNDYPDEETSEDEEDSDSRASDDESGEPKSDNASASDRSLGSENLVQLEDEINDDCENESDCDYDDDDDDGDVDDNTEDWRWSYR</sequence>
<reference evidence="13 14" key="1">
    <citation type="journal article" date="2018" name="PLoS Genet.">
        <title>Population sequencing reveals clonal diversity and ancestral inbreeding in the grapevine cultivar Chardonnay.</title>
        <authorList>
            <person name="Roach M.J."/>
            <person name="Johnson D.L."/>
            <person name="Bohlmann J."/>
            <person name="van Vuuren H.J."/>
            <person name="Jones S.J."/>
            <person name="Pretorius I.S."/>
            <person name="Schmidt S.A."/>
            <person name="Borneman A.R."/>
        </authorList>
    </citation>
    <scope>NUCLEOTIDE SEQUENCE [LARGE SCALE GENOMIC DNA]</scope>
    <source>
        <strain evidence="14">cv. Chardonnay</strain>
        <tissue evidence="13">Leaf</tissue>
    </source>
</reference>
<evidence type="ECO:0000256" key="7">
    <source>
        <dbReference type="ARBA" id="ARBA00022490"/>
    </source>
</evidence>
<dbReference type="InterPro" id="IPR040218">
    <property type="entry name" value="SLC7A6OS"/>
</dbReference>
<evidence type="ECO:0000259" key="12">
    <source>
        <dbReference type="Pfam" id="PF08574"/>
    </source>
</evidence>
<dbReference type="AlphaFoldDB" id="A0A438KNM0"/>
<feature type="compositionally biased region" description="Polar residues" evidence="10">
    <location>
        <begin position="524"/>
        <end position="538"/>
    </location>
</feature>
<comment type="similarity">
    <text evidence="4">Belongs to the IWR1/SLC7A6OS family.</text>
</comment>
<accession>A0A438KNM0</accession>
<dbReference type="GO" id="GO:0005634">
    <property type="term" value="C:nucleus"/>
    <property type="evidence" value="ECO:0007669"/>
    <property type="project" value="UniProtKB-SubCell"/>
</dbReference>
<evidence type="ECO:0000256" key="5">
    <source>
        <dbReference type="ARBA" id="ARBA00017036"/>
    </source>
</evidence>
<evidence type="ECO:0000256" key="3">
    <source>
        <dbReference type="ARBA" id="ARBA00004496"/>
    </source>
</evidence>
<evidence type="ECO:0000256" key="4">
    <source>
        <dbReference type="ARBA" id="ARBA00010218"/>
    </source>
</evidence>
<keyword evidence="6" id="KW-0813">Transport</keyword>
<keyword evidence="11" id="KW-0812">Transmembrane</keyword>
<keyword evidence="11" id="KW-0472">Membrane</keyword>
<keyword evidence="11" id="KW-1133">Transmembrane helix</keyword>
<dbReference type="PANTHER" id="PTHR31196:SF2">
    <property type="entry name" value="RNA POLYMERASE II NUCLEAR LOCALIZATION PROTEIN SLC7A6OS-RELATED"/>
    <property type="match status" value="1"/>
</dbReference>
<keyword evidence="7" id="KW-0963">Cytoplasm</keyword>
<evidence type="ECO:0000256" key="1">
    <source>
        <dbReference type="ARBA" id="ARBA00003202"/>
    </source>
</evidence>
<keyword evidence="9" id="KW-0539">Nucleus</keyword>